<reference evidence="6 7" key="1">
    <citation type="submission" date="2019-04" db="EMBL/GenBank/DDBJ databases">
        <title>High contiguity whole genome sequence and gene annotation resource for two Venturia nashicola isolates.</title>
        <authorList>
            <person name="Prokchorchik M."/>
            <person name="Won K."/>
            <person name="Lee Y."/>
            <person name="Choi E.D."/>
            <person name="Segonzac C."/>
            <person name="Sohn K.H."/>
        </authorList>
    </citation>
    <scope>NUCLEOTIDE SEQUENCE [LARGE SCALE GENOMIC DNA]</scope>
    <source>
        <strain evidence="6 7">PRI2</strain>
    </source>
</reference>
<dbReference type="GO" id="GO:0022857">
    <property type="term" value="F:transmembrane transporter activity"/>
    <property type="evidence" value="ECO:0007669"/>
    <property type="project" value="InterPro"/>
</dbReference>
<feature type="compositionally biased region" description="Polar residues" evidence="3">
    <location>
        <begin position="1"/>
        <end position="13"/>
    </location>
</feature>
<feature type="region of interest" description="Disordered" evidence="3">
    <location>
        <begin position="1"/>
        <end position="47"/>
    </location>
</feature>
<feature type="transmembrane region" description="Helical" evidence="4">
    <location>
        <begin position="364"/>
        <end position="383"/>
    </location>
</feature>
<feature type="transmembrane region" description="Helical" evidence="4">
    <location>
        <begin position="226"/>
        <end position="247"/>
    </location>
</feature>
<feature type="transmembrane region" description="Helical" evidence="4">
    <location>
        <begin position="63"/>
        <end position="83"/>
    </location>
</feature>
<keyword evidence="4" id="KW-0812">Transmembrane</keyword>
<dbReference type="EMBL" id="SNSC02000023">
    <property type="protein sequence ID" value="TID14290.1"/>
    <property type="molecule type" value="Genomic_DNA"/>
</dbReference>
<organism evidence="6 7">
    <name type="scientific">Venturia nashicola</name>
    <dbReference type="NCBI Taxonomy" id="86259"/>
    <lineage>
        <taxon>Eukaryota</taxon>
        <taxon>Fungi</taxon>
        <taxon>Dikarya</taxon>
        <taxon>Ascomycota</taxon>
        <taxon>Pezizomycotina</taxon>
        <taxon>Dothideomycetes</taxon>
        <taxon>Pleosporomycetidae</taxon>
        <taxon>Venturiales</taxon>
        <taxon>Venturiaceae</taxon>
        <taxon>Venturia</taxon>
    </lineage>
</organism>
<comment type="caution">
    <text evidence="6">The sequence shown here is derived from an EMBL/GenBank/DDBJ whole genome shotgun (WGS) entry which is preliminary data.</text>
</comment>
<name>A0A4Z1NTJ5_9PEZI</name>
<dbReference type="PROSITE" id="PS50850">
    <property type="entry name" value="MFS"/>
    <property type="match status" value="1"/>
</dbReference>
<comment type="subcellular location">
    <subcellularLocation>
        <location evidence="1">Membrane</location>
        <topology evidence="1">Multi-pass membrane protein</topology>
    </subcellularLocation>
</comment>
<dbReference type="InterPro" id="IPR020846">
    <property type="entry name" value="MFS_dom"/>
</dbReference>
<dbReference type="InterPro" id="IPR011701">
    <property type="entry name" value="MFS"/>
</dbReference>
<feature type="compositionally biased region" description="Low complexity" evidence="3">
    <location>
        <begin position="32"/>
        <end position="44"/>
    </location>
</feature>
<feature type="transmembrane region" description="Helical" evidence="4">
    <location>
        <begin position="95"/>
        <end position="117"/>
    </location>
</feature>
<feature type="compositionally biased region" description="Polar residues" evidence="3">
    <location>
        <begin position="520"/>
        <end position="530"/>
    </location>
</feature>
<evidence type="ECO:0000313" key="7">
    <source>
        <dbReference type="Proteomes" id="UP000298493"/>
    </source>
</evidence>
<feature type="transmembrane region" description="Helical" evidence="4">
    <location>
        <begin position="432"/>
        <end position="452"/>
    </location>
</feature>
<feature type="compositionally biased region" description="Basic and acidic residues" evidence="3">
    <location>
        <begin position="22"/>
        <end position="31"/>
    </location>
</feature>
<dbReference type="Pfam" id="PF07690">
    <property type="entry name" value="MFS_1"/>
    <property type="match status" value="1"/>
</dbReference>
<evidence type="ECO:0000256" key="1">
    <source>
        <dbReference type="ARBA" id="ARBA00004141"/>
    </source>
</evidence>
<dbReference type="Proteomes" id="UP000298493">
    <property type="component" value="Unassembled WGS sequence"/>
</dbReference>
<evidence type="ECO:0000256" key="4">
    <source>
        <dbReference type="SAM" id="Phobius"/>
    </source>
</evidence>
<dbReference type="SUPFAM" id="SSF103473">
    <property type="entry name" value="MFS general substrate transporter"/>
    <property type="match status" value="1"/>
</dbReference>
<feature type="transmembrane region" description="Helical" evidence="4">
    <location>
        <begin position="464"/>
        <end position="483"/>
    </location>
</feature>
<protein>
    <submittedName>
        <fullName evidence="6">MFS general substrate transporter</fullName>
    </submittedName>
</protein>
<feature type="transmembrane region" description="Helical" evidence="4">
    <location>
        <begin position="129"/>
        <end position="148"/>
    </location>
</feature>
<keyword evidence="4" id="KW-1133">Transmembrane helix</keyword>
<feature type="region of interest" description="Disordered" evidence="3">
    <location>
        <begin position="509"/>
        <end position="530"/>
    </location>
</feature>
<feature type="transmembrane region" description="Helical" evidence="4">
    <location>
        <begin position="160"/>
        <end position="182"/>
    </location>
</feature>
<gene>
    <name evidence="6" type="ORF">E6O75_ATG09369</name>
</gene>
<accession>A0A4Z1NTJ5</accession>
<feature type="transmembrane region" description="Helical" evidence="4">
    <location>
        <begin position="389"/>
        <end position="411"/>
    </location>
</feature>
<evidence type="ECO:0000256" key="2">
    <source>
        <dbReference type="ARBA" id="ARBA00006727"/>
    </source>
</evidence>
<comment type="similarity">
    <text evidence="2">Belongs to the major facilitator superfamily. Monocarboxylate porter (TC 2.A.1.13) family.</text>
</comment>
<dbReference type="InterPro" id="IPR050327">
    <property type="entry name" value="Proton-linked_MCT"/>
</dbReference>
<dbReference type="PANTHER" id="PTHR11360:SF234">
    <property type="entry name" value="MFS-TYPE TRANSPORTER DBAD-RELATED"/>
    <property type="match status" value="1"/>
</dbReference>
<feature type="transmembrane region" description="Helical" evidence="4">
    <location>
        <begin position="194"/>
        <end position="214"/>
    </location>
</feature>
<keyword evidence="7" id="KW-1185">Reference proteome</keyword>
<evidence type="ECO:0000259" key="5">
    <source>
        <dbReference type="PROSITE" id="PS50850"/>
    </source>
</evidence>
<dbReference type="InterPro" id="IPR036259">
    <property type="entry name" value="MFS_trans_sf"/>
</dbReference>
<dbReference type="AlphaFoldDB" id="A0A4Z1NTJ5"/>
<dbReference type="Gene3D" id="1.20.1250.20">
    <property type="entry name" value="MFS general substrate transporter like domains"/>
    <property type="match status" value="2"/>
</dbReference>
<feature type="domain" description="Major facilitator superfamily (MFS) profile" evidence="5">
    <location>
        <begin position="285"/>
        <end position="530"/>
    </location>
</feature>
<evidence type="ECO:0000256" key="3">
    <source>
        <dbReference type="SAM" id="MobiDB-lite"/>
    </source>
</evidence>
<proteinExistence type="inferred from homology"/>
<feature type="transmembrane region" description="Helical" evidence="4">
    <location>
        <begin position="277"/>
        <end position="297"/>
    </location>
</feature>
<sequence length="530" mass="58111">MSPSESLPTTRPGSRQLMFTEKPPDAQKERSNSSSSSETSIAKSVDMHEEPAWPKEWQAYRTLMGCFFLMFNSWGLVNAYGTFSSFYMESLMPDIPIYLLNLIGSTESFVVLVLSFAVGRLLDAGFSRYLLGAGAFFVSLGMFMLSLTSGSGGRGEGNFVLIWVTQGLTQGLGMACFFVASSQIASTWFIRRKSFAIGIVASGASIAGLVYPIMTKYLITSLGFNNAVRAVGGLVAGTSLISFFCAIPNPAHPLNKESEYSWGNVRRWIDPNAFKNATFNWFCASIAFMFFGFYAIFFNLEEWAYHQKLGVKSSTGKLGNDFGRTAEPNSSLRTWMYLSVMNAASTIGRMLSGWLSDHYGALNVHFIVMFVSSILLYVWWTLASNVSSAFGFVVVFGAVSGAVIGLPPATVANIITRSPGVDHSRLGQWTGMMYTLASPFALTGPVIAGYLIKRFDNYLTVQMWSATCLFMASLCLLAAMISADRIEKRSSRFTGFFSSAVNSVWSKDEEKADGQVPTRVPSTRDQIGRA</sequence>
<evidence type="ECO:0000313" key="6">
    <source>
        <dbReference type="EMBL" id="TID14290.1"/>
    </source>
</evidence>
<dbReference type="PANTHER" id="PTHR11360">
    <property type="entry name" value="MONOCARBOXYLATE TRANSPORTER"/>
    <property type="match status" value="1"/>
</dbReference>
<dbReference type="GO" id="GO:0016020">
    <property type="term" value="C:membrane"/>
    <property type="evidence" value="ECO:0007669"/>
    <property type="project" value="UniProtKB-SubCell"/>
</dbReference>
<keyword evidence="4" id="KW-0472">Membrane</keyword>